<reference evidence="3" key="1">
    <citation type="submission" date="2021-05" db="EMBL/GenBank/DDBJ databases">
        <title>The genome of the haptophyte Pavlova lutheri (Diacronema luteri, Pavlovales) - a model for lipid biosynthesis in eukaryotic algae.</title>
        <authorList>
            <person name="Hulatt C.J."/>
            <person name="Posewitz M.C."/>
        </authorList>
    </citation>
    <scope>NUCLEOTIDE SEQUENCE</scope>
    <source>
        <strain evidence="3">NIVA-4/92</strain>
    </source>
</reference>
<comment type="caution">
    <text evidence="3">The sequence shown here is derived from an EMBL/GenBank/DDBJ whole genome shotgun (WGS) entry which is preliminary data.</text>
</comment>
<dbReference type="InterPro" id="IPR036291">
    <property type="entry name" value="NAD(P)-bd_dom_sf"/>
</dbReference>
<dbReference type="Pfam" id="PF00106">
    <property type="entry name" value="adh_short"/>
    <property type="match status" value="1"/>
</dbReference>
<dbReference type="InterPro" id="IPR002347">
    <property type="entry name" value="SDR_fam"/>
</dbReference>
<dbReference type="PANTHER" id="PTHR24320:SF148">
    <property type="entry name" value="NAD(P)-BINDING ROSSMANN-FOLD SUPERFAMILY PROTEIN"/>
    <property type="match status" value="1"/>
</dbReference>
<accession>A0A8J5XIS4</accession>
<dbReference type="OrthoDB" id="191139at2759"/>
<dbReference type="EMBL" id="JAGTXO010000023">
    <property type="protein sequence ID" value="KAG8461972.1"/>
    <property type="molecule type" value="Genomic_DNA"/>
</dbReference>
<evidence type="ECO:0000256" key="1">
    <source>
        <dbReference type="ARBA" id="ARBA00006484"/>
    </source>
</evidence>
<gene>
    <name evidence="3" type="ORF">KFE25_013991</name>
</gene>
<evidence type="ECO:0000313" key="3">
    <source>
        <dbReference type="EMBL" id="KAG8461972.1"/>
    </source>
</evidence>
<sequence>MAFHALGATVPVGGGPAGGDADARTPAWLASADLTGRVAIVTGPTSGLGEETALQLAARGATVVLACRDVAKGAALAERIGADARHTRKAQGAARAHVLPLDLADPPSVLAFARAFDERFGVLDILVNNAGVSTVLRDGKPLLSRALDGRLGIEATFLVNHLSHFALTLLLLPAFGRRGPGAPAGRIVHVASRAHRRMPASSAASAGARALDELHAEPSYGWLEASRAAAWLADPAKLRTSAQLMERYALSKLAQLSFALALDAALDAALRPDDPAERAEHDADVDVAVSARASRAALRARLNGRVIRSCAVHPGIVGTGILRESYNAVGPAAALALGLLVRLRAAFVGLDVPAGALPQLWCAAAAAVDERNVRGAYAVPAPLADGGVALRTPEHALAADPQFGERVWALSGATMERMQQLIGATLVAYLIYPLFVPLAPRNLDDVKAWGLKGPGKDLPIPFMGVYAFKGLNPAVTLDLSYAYDYDAKAKTFWLDFTPDSVTVAADASGSAFESDQKYASTSMSPTRLPGWYVLKQFALLRYRVQFTLESPKLATIRSCIAGCWSPLSHAYNAAVGETLELRGAGVLARVNYASLSNRTRVSEYELLPLLLPGGKVDKRGLSYAKGKLALVSATLKGSLTHGAS</sequence>
<dbReference type="Proteomes" id="UP000751190">
    <property type="component" value="Unassembled WGS sequence"/>
</dbReference>
<dbReference type="PRINTS" id="PR00081">
    <property type="entry name" value="GDHRDH"/>
</dbReference>
<comment type="similarity">
    <text evidence="1">Belongs to the short-chain dehydrogenases/reductases (SDR) family.</text>
</comment>
<dbReference type="AlphaFoldDB" id="A0A8J5XIS4"/>
<dbReference type="Gene3D" id="3.40.50.720">
    <property type="entry name" value="NAD(P)-binding Rossmann-like Domain"/>
    <property type="match status" value="1"/>
</dbReference>
<dbReference type="SUPFAM" id="SSF51735">
    <property type="entry name" value="NAD(P)-binding Rossmann-fold domains"/>
    <property type="match status" value="1"/>
</dbReference>
<evidence type="ECO:0000256" key="2">
    <source>
        <dbReference type="ARBA" id="ARBA00023002"/>
    </source>
</evidence>
<dbReference type="PRINTS" id="PR00080">
    <property type="entry name" value="SDRFAMILY"/>
</dbReference>
<evidence type="ECO:0000313" key="4">
    <source>
        <dbReference type="Proteomes" id="UP000751190"/>
    </source>
</evidence>
<name>A0A8J5XIS4_DIALT</name>
<keyword evidence="4" id="KW-1185">Reference proteome</keyword>
<organism evidence="3 4">
    <name type="scientific">Diacronema lutheri</name>
    <name type="common">Unicellular marine alga</name>
    <name type="synonym">Monochrysis lutheri</name>
    <dbReference type="NCBI Taxonomy" id="2081491"/>
    <lineage>
        <taxon>Eukaryota</taxon>
        <taxon>Haptista</taxon>
        <taxon>Haptophyta</taxon>
        <taxon>Pavlovophyceae</taxon>
        <taxon>Pavlovales</taxon>
        <taxon>Pavlovaceae</taxon>
        <taxon>Diacronema</taxon>
    </lineage>
</organism>
<proteinExistence type="inferred from homology"/>
<dbReference type="PANTHER" id="PTHR24320">
    <property type="entry name" value="RETINOL DEHYDROGENASE"/>
    <property type="match status" value="1"/>
</dbReference>
<dbReference type="GO" id="GO:0016491">
    <property type="term" value="F:oxidoreductase activity"/>
    <property type="evidence" value="ECO:0007669"/>
    <property type="project" value="UniProtKB-KW"/>
</dbReference>
<keyword evidence="2" id="KW-0560">Oxidoreductase</keyword>
<protein>
    <submittedName>
        <fullName evidence="3">Uncharacterized protein</fullName>
    </submittedName>
</protein>